<name>A0A0A9F6T9_ARUDO</name>
<reference evidence="1" key="2">
    <citation type="journal article" date="2015" name="Data Brief">
        <title>Shoot transcriptome of the giant reed, Arundo donax.</title>
        <authorList>
            <person name="Barrero R.A."/>
            <person name="Guerrero F.D."/>
            <person name="Moolhuijzen P."/>
            <person name="Goolsby J.A."/>
            <person name="Tidwell J."/>
            <person name="Bellgard S.E."/>
            <person name="Bellgard M.I."/>
        </authorList>
    </citation>
    <scope>NUCLEOTIDE SEQUENCE</scope>
    <source>
        <tissue evidence="1">Shoot tissue taken approximately 20 cm above the soil surface</tissue>
    </source>
</reference>
<organism evidence="1">
    <name type="scientific">Arundo donax</name>
    <name type="common">Giant reed</name>
    <name type="synonym">Donax arundinaceus</name>
    <dbReference type="NCBI Taxonomy" id="35708"/>
    <lineage>
        <taxon>Eukaryota</taxon>
        <taxon>Viridiplantae</taxon>
        <taxon>Streptophyta</taxon>
        <taxon>Embryophyta</taxon>
        <taxon>Tracheophyta</taxon>
        <taxon>Spermatophyta</taxon>
        <taxon>Magnoliopsida</taxon>
        <taxon>Liliopsida</taxon>
        <taxon>Poales</taxon>
        <taxon>Poaceae</taxon>
        <taxon>PACMAD clade</taxon>
        <taxon>Arundinoideae</taxon>
        <taxon>Arundineae</taxon>
        <taxon>Arundo</taxon>
    </lineage>
</organism>
<proteinExistence type="predicted"/>
<evidence type="ECO:0000313" key="1">
    <source>
        <dbReference type="EMBL" id="JAE08047.1"/>
    </source>
</evidence>
<reference evidence="1" key="1">
    <citation type="submission" date="2014-09" db="EMBL/GenBank/DDBJ databases">
        <authorList>
            <person name="Magalhaes I.L.F."/>
            <person name="Oliveira U."/>
            <person name="Santos F.R."/>
            <person name="Vidigal T.H.D.A."/>
            <person name="Brescovit A.D."/>
            <person name="Santos A.J."/>
        </authorList>
    </citation>
    <scope>NUCLEOTIDE SEQUENCE</scope>
    <source>
        <tissue evidence="1">Shoot tissue taken approximately 20 cm above the soil surface</tissue>
    </source>
</reference>
<accession>A0A0A9F6T9</accession>
<dbReference type="EMBL" id="GBRH01189849">
    <property type="protein sequence ID" value="JAE08047.1"/>
    <property type="molecule type" value="Transcribed_RNA"/>
</dbReference>
<protein>
    <submittedName>
        <fullName evidence="1">Uncharacterized protein</fullName>
    </submittedName>
</protein>
<sequence length="43" mass="4946">MLRFPFTNLKTHIANLGLIRCNSLSESRVVKHFTVIASKSMRK</sequence>
<dbReference type="AlphaFoldDB" id="A0A0A9F6T9"/>